<dbReference type="SUPFAM" id="SSF47413">
    <property type="entry name" value="lambda repressor-like DNA-binding domains"/>
    <property type="match status" value="1"/>
</dbReference>
<comment type="function">
    <text evidence="7">Catalyzes the specific phosphorylation of the 3-hydroxyl group of shikimic acid using ATP as a cosubstrate.</text>
</comment>
<dbReference type="STRING" id="52.CMC5_025750"/>
<dbReference type="EC" id="2.7.1.71" evidence="7"/>
<dbReference type="InterPro" id="IPR010982">
    <property type="entry name" value="Lambda_DNA-bd_dom_sf"/>
</dbReference>
<keyword evidence="6 7" id="KW-0057">Aromatic amino acid biosynthesis</keyword>
<dbReference type="SMART" id="SM00530">
    <property type="entry name" value="HTH_XRE"/>
    <property type="match status" value="1"/>
</dbReference>
<dbReference type="InterPro" id="IPR001387">
    <property type="entry name" value="Cro/C1-type_HTH"/>
</dbReference>
<comment type="subunit">
    <text evidence="7">Monomer.</text>
</comment>
<keyword evidence="11" id="KW-1185">Reference proteome</keyword>
<feature type="region of interest" description="Disordered" evidence="8">
    <location>
        <begin position="1"/>
        <end position="20"/>
    </location>
</feature>
<evidence type="ECO:0000256" key="1">
    <source>
        <dbReference type="ARBA" id="ARBA00022605"/>
    </source>
</evidence>
<proteinExistence type="inferred from homology"/>
<dbReference type="Gene3D" id="1.10.260.40">
    <property type="entry name" value="lambda repressor-like DNA-binding domains"/>
    <property type="match status" value="1"/>
</dbReference>
<dbReference type="InterPro" id="IPR027417">
    <property type="entry name" value="P-loop_NTPase"/>
</dbReference>
<dbReference type="InterPro" id="IPR031322">
    <property type="entry name" value="Shikimate/glucono_kinase"/>
</dbReference>
<dbReference type="CDD" id="cd00093">
    <property type="entry name" value="HTH_XRE"/>
    <property type="match status" value="1"/>
</dbReference>
<evidence type="ECO:0000256" key="7">
    <source>
        <dbReference type="HAMAP-Rule" id="MF_00109"/>
    </source>
</evidence>
<dbReference type="PANTHER" id="PTHR21087">
    <property type="entry name" value="SHIKIMATE KINASE"/>
    <property type="match status" value="1"/>
</dbReference>
<evidence type="ECO:0000256" key="8">
    <source>
        <dbReference type="SAM" id="MobiDB-lite"/>
    </source>
</evidence>
<evidence type="ECO:0000256" key="5">
    <source>
        <dbReference type="ARBA" id="ARBA00022840"/>
    </source>
</evidence>
<dbReference type="GO" id="GO:0009073">
    <property type="term" value="P:aromatic amino acid family biosynthetic process"/>
    <property type="evidence" value="ECO:0007669"/>
    <property type="project" value="UniProtKB-KW"/>
</dbReference>
<organism evidence="10 11">
    <name type="scientific">Chondromyces crocatus</name>
    <dbReference type="NCBI Taxonomy" id="52"/>
    <lineage>
        <taxon>Bacteria</taxon>
        <taxon>Pseudomonadati</taxon>
        <taxon>Myxococcota</taxon>
        <taxon>Polyangia</taxon>
        <taxon>Polyangiales</taxon>
        <taxon>Polyangiaceae</taxon>
        <taxon>Chondromyces</taxon>
    </lineage>
</organism>
<dbReference type="EMBL" id="CP012159">
    <property type="protein sequence ID" value="AKT38429.1"/>
    <property type="molecule type" value="Genomic_DNA"/>
</dbReference>
<gene>
    <name evidence="7" type="primary">aroK</name>
    <name evidence="10" type="ORF">CMC5_025750</name>
</gene>
<keyword evidence="3 7" id="KW-0547">Nucleotide-binding</keyword>
<dbReference type="KEGG" id="ccro:CMC5_025750"/>
<dbReference type="AlphaFoldDB" id="A0A0K1EC44"/>
<dbReference type="HAMAP" id="MF_00109">
    <property type="entry name" value="Shikimate_kinase"/>
    <property type="match status" value="1"/>
</dbReference>
<reference evidence="10" key="1">
    <citation type="submission" date="2015-07" db="EMBL/GenBank/DDBJ databases">
        <title>Genome analysis of myxobacterium Chondromyces crocatus Cm c5 reveals a high potential for natural compound synthesis and the genetic basis for the loss of fruiting body formation.</title>
        <authorList>
            <person name="Zaburannyi N."/>
            <person name="Bunk B."/>
            <person name="Maier J."/>
            <person name="Overmann J."/>
            <person name="Mueller R."/>
        </authorList>
    </citation>
    <scope>NUCLEOTIDE SEQUENCE [LARGE SCALE GENOMIC DNA]</scope>
    <source>
        <strain evidence="10">Cm c5</strain>
    </source>
</reference>
<feature type="binding site" evidence="7">
    <location>
        <position position="210"/>
    </location>
    <ligand>
        <name>substrate</name>
    </ligand>
</feature>
<comment type="similarity">
    <text evidence="7">Belongs to the shikimate kinase family.</text>
</comment>
<dbReference type="Proteomes" id="UP000067626">
    <property type="component" value="Chromosome"/>
</dbReference>
<keyword evidence="1 7" id="KW-0028">Amino-acid biosynthesis</keyword>
<dbReference type="NCBIfam" id="NF006015">
    <property type="entry name" value="PRK08154.1"/>
    <property type="match status" value="1"/>
</dbReference>
<keyword evidence="7" id="KW-0963">Cytoplasm</keyword>
<protein>
    <recommendedName>
        <fullName evidence="7">Shikimate kinase</fullName>
        <shortName evidence="7">SK</shortName>
        <ecNumber evidence="7">2.7.1.71</ecNumber>
    </recommendedName>
</protein>
<evidence type="ECO:0000313" key="10">
    <source>
        <dbReference type="EMBL" id="AKT38429.1"/>
    </source>
</evidence>
<keyword evidence="7" id="KW-0479">Metal-binding</keyword>
<dbReference type="CDD" id="cd00464">
    <property type="entry name" value="SK"/>
    <property type="match status" value="1"/>
</dbReference>
<dbReference type="Gene3D" id="3.40.50.300">
    <property type="entry name" value="P-loop containing nucleotide triphosphate hydrolases"/>
    <property type="match status" value="1"/>
</dbReference>
<dbReference type="UniPathway" id="UPA00053">
    <property type="reaction ID" value="UER00088"/>
</dbReference>
<dbReference type="Pfam" id="PF01381">
    <property type="entry name" value="HTH_3"/>
    <property type="match status" value="1"/>
</dbReference>
<dbReference type="GO" id="GO:0000287">
    <property type="term" value="F:magnesium ion binding"/>
    <property type="evidence" value="ECO:0007669"/>
    <property type="project" value="UniProtKB-UniRule"/>
</dbReference>
<feature type="binding site" evidence="7">
    <location>
        <position position="145"/>
    </location>
    <ligand>
        <name>Mg(2+)</name>
        <dbReference type="ChEBI" id="CHEBI:18420"/>
    </ligand>
</feature>
<sequence>MKHHASKLARRGPPPDEERHPFLAALGSRVRLLRARRGLTRKALAKEADVSERHLANLETGLGNASVLVLKQVADALGCTLADLMSDEAVSSAEGALIREILQGRDEAALKRARIALTRLFEGNGAGPDRTGRLALIGLRGAGKSTLGRMLASELGMPFVELAREIEKLAGCPPSEIHGLYGASAYRRYELRALEMTLEGHKRAVIALPGGIVSASGTFNLLLARCFTVWLQATPEDHMKRVVAQGDVRPMEGNGEAMDDLRAILASRADFYAKADLSFNTSGKSLGDTFLGLRDALAVRLGDGNMQDSA</sequence>
<dbReference type="GO" id="GO:0009423">
    <property type="term" value="P:chorismate biosynthetic process"/>
    <property type="evidence" value="ECO:0007669"/>
    <property type="project" value="UniProtKB-UniRule"/>
</dbReference>
<comment type="catalytic activity">
    <reaction evidence="7">
        <text>shikimate + ATP = 3-phosphoshikimate + ADP + H(+)</text>
        <dbReference type="Rhea" id="RHEA:13121"/>
        <dbReference type="ChEBI" id="CHEBI:15378"/>
        <dbReference type="ChEBI" id="CHEBI:30616"/>
        <dbReference type="ChEBI" id="CHEBI:36208"/>
        <dbReference type="ChEBI" id="CHEBI:145989"/>
        <dbReference type="ChEBI" id="CHEBI:456216"/>
        <dbReference type="EC" id="2.7.1.71"/>
    </reaction>
</comment>
<dbReference type="GO" id="GO:0004765">
    <property type="term" value="F:shikimate kinase activity"/>
    <property type="evidence" value="ECO:0007669"/>
    <property type="project" value="UniProtKB-UniRule"/>
</dbReference>
<evidence type="ECO:0000256" key="4">
    <source>
        <dbReference type="ARBA" id="ARBA00022777"/>
    </source>
</evidence>
<feature type="binding site" evidence="7">
    <location>
        <begin position="141"/>
        <end position="146"/>
    </location>
    <ligand>
        <name>ATP</name>
        <dbReference type="ChEBI" id="CHEBI:30616"/>
    </ligand>
</feature>
<evidence type="ECO:0000313" key="11">
    <source>
        <dbReference type="Proteomes" id="UP000067626"/>
    </source>
</evidence>
<dbReference type="GO" id="GO:0003677">
    <property type="term" value="F:DNA binding"/>
    <property type="evidence" value="ECO:0007669"/>
    <property type="project" value="InterPro"/>
</dbReference>
<dbReference type="OrthoDB" id="9800332at2"/>
<name>A0A0K1EC44_CHOCO</name>
<comment type="pathway">
    <text evidence="7">Metabolic intermediate biosynthesis; chorismate biosynthesis; chorismate from D-erythrose 4-phosphate and phosphoenolpyruvate: step 5/7.</text>
</comment>
<keyword evidence="2 7" id="KW-0808">Transferase</keyword>
<dbReference type="PRINTS" id="PR01100">
    <property type="entry name" value="SHIKIMTKNASE"/>
</dbReference>
<comment type="subcellular location">
    <subcellularLocation>
        <location evidence="7">Cytoplasm</location>
    </subcellularLocation>
</comment>
<evidence type="ECO:0000256" key="6">
    <source>
        <dbReference type="ARBA" id="ARBA00023141"/>
    </source>
</evidence>
<dbReference type="GO" id="GO:0008652">
    <property type="term" value="P:amino acid biosynthetic process"/>
    <property type="evidence" value="ECO:0007669"/>
    <property type="project" value="UniProtKB-KW"/>
</dbReference>
<evidence type="ECO:0000256" key="3">
    <source>
        <dbReference type="ARBA" id="ARBA00022741"/>
    </source>
</evidence>
<keyword evidence="7" id="KW-0460">Magnesium</keyword>
<feature type="domain" description="HTH cro/C1-type" evidence="9">
    <location>
        <begin position="30"/>
        <end position="84"/>
    </location>
</feature>
<feature type="compositionally biased region" description="Basic residues" evidence="8">
    <location>
        <begin position="1"/>
        <end position="10"/>
    </location>
</feature>
<keyword evidence="5 7" id="KW-0067">ATP-binding</keyword>
<feature type="binding site" evidence="7">
    <location>
        <position position="187"/>
    </location>
    <ligand>
        <name>substrate</name>
    </ligand>
</feature>
<dbReference type="PROSITE" id="PS50943">
    <property type="entry name" value="HTH_CROC1"/>
    <property type="match status" value="1"/>
</dbReference>
<dbReference type="SUPFAM" id="SSF52540">
    <property type="entry name" value="P-loop containing nucleoside triphosphate hydrolases"/>
    <property type="match status" value="1"/>
</dbReference>
<evidence type="ECO:0000256" key="2">
    <source>
        <dbReference type="ARBA" id="ARBA00022679"/>
    </source>
</evidence>
<feature type="binding site" evidence="7">
    <location>
        <position position="249"/>
    </location>
    <ligand>
        <name>ATP</name>
        <dbReference type="ChEBI" id="CHEBI:30616"/>
    </ligand>
</feature>
<feature type="binding site" evidence="7">
    <location>
        <position position="268"/>
    </location>
    <ligand>
        <name>substrate</name>
    </ligand>
</feature>
<dbReference type="PANTHER" id="PTHR21087:SF16">
    <property type="entry name" value="SHIKIMATE KINASE 1, CHLOROPLASTIC"/>
    <property type="match status" value="1"/>
</dbReference>
<dbReference type="GO" id="GO:0005829">
    <property type="term" value="C:cytosol"/>
    <property type="evidence" value="ECO:0007669"/>
    <property type="project" value="TreeGrafter"/>
</dbReference>
<comment type="cofactor">
    <cofactor evidence="7">
        <name>Mg(2+)</name>
        <dbReference type="ChEBI" id="CHEBI:18420"/>
    </cofactor>
    <text evidence="7">Binds 1 Mg(2+) ion per subunit.</text>
</comment>
<dbReference type="PATRIC" id="fig|52.7.peg.2804"/>
<evidence type="ECO:0000259" key="9">
    <source>
        <dbReference type="PROSITE" id="PS50943"/>
    </source>
</evidence>
<dbReference type="RefSeq" id="WP_050430652.1">
    <property type="nucleotide sequence ID" value="NZ_CP012159.1"/>
</dbReference>
<dbReference type="GO" id="GO:0005524">
    <property type="term" value="F:ATP binding"/>
    <property type="evidence" value="ECO:0007669"/>
    <property type="project" value="UniProtKB-UniRule"/>
</dbReference>
<accession>A0A0K1EC44</accession>
<dbReference type="InterPro" id="IPR000623">
    <property type="entry name" value="Shikimate_kinase/TSH1"/>
</dbReference>
<keyword evidence="4 7" id="KW-0418">Kinase</keyword>
<dbReference type="Pfam" id="PF01202">
    <property type="entry name" value="SKI"/>
    <property type="match status" value="1"/>
</dbReference>
<comment type="caution">
    <text evidence="7">Lacks conserved residue(s) required for the propagation of feature annotation.</text>
</comment>